<dbReference type="AlphaFoldDB" id="A0ABD5PAM8"/>
<evidence type="ECO:0000313" key="3">
    <source>
        <dbReference type="EMBL" id="MFC4357935.1"/>
    </source>
</evidence>
<feature type="region of interest" description="Disordered" evidence="1">
    <location>
        <begin position="559"/>
        <end position="639"/>
    </location>
</feature>
<dbReference type="InterPro" id="IPR001962">
    <property type="entry name" value="Asn_synthase"/>
</dbReference>
<feature type="compositionally biased region" description="Low complexity" evidence="1">
    <location>
        <begin position="609"/>
        <end position="626"/>
    </location>
</feature>
<evidence type="ECO:0000259" key="2">
    <source>
        <dbReference type="Pfam" id="PF00733"/>
    </source>
</evidence>
<keyword evidence="4" id="KW-1185">Reference proteome</keyword>
<dbReference type="RefSeq" id="WP_267624666.1">
    <property type="nucleotide sequence ID" value="NZ_JAODIW010000009.1"/>
</dbReference>
<dbReference type="EMBL" id="JBHSDS010000005">
    <property type="protein sequence ID" value="MFC4357935.1"/>
    <property type="molecule type" value="Genomic_DNA"/>
</dbReference>
<dbReference type="Pfam" id="PF00733">
    <property type="entry name" value="Asn_synthase"/>
    <property type="match status" value="1"/>
</dbReference>
<accession>A0ABD5PAM8</accession>
<evidence type="ECO:0000256" key="1">
    <source>
        <dbReference type="SAM" id="MobiDB-lite"/>
    </source>
</evidence>
<name>A0ABD5PAM8_9EURY</name>
<dbReference type="InterPro" id="IPR014729">
    <property type="entry name" value="Rossmann-like_a/b/a_fold"/>
</dbReference>
<proteinExistence type="predicted"/>
<feature type="domain" description="Asparagine synthetase" evidence="2">
    <location>
        <begin position="211"/>
        <end position="297"/>
    </location>
</feature>
<dbReference type="SUPFAM" id="SSF52402">
    <property type="entry name" value="Adenine nucleotide alpha hydrolases-like"/>
    <property type="match status" value="1"/>
</dbReference>
<protein>
    <submittedName>
        <fullName evidence="3">Asparagine synthase-related protein</fullName>
    </submittedName>
</protein>
<dbReference type="Proteomes" id="UP001595921">
    <property type="component" value="Unassembled WGS sequence"/>
</dbReference>
<comment type="caution">
    <text evidence="3">The sequence shown here is derived from an EMBL/GenBank/DDBJ whole genome shotgun (WGS) entry which is preliminary data.</text>
</comment>
<dbReference type="SUPFAM" id="SSF56235">
    <property type="entry name" value="N-terminal nucleophile aminohydrolases (Ntn hydrolases)"/>
    <property type="match status" value="1"/>
</dbReference>
<dbReference type="Gene3D" id="3.40.50.620">
    <property type="entry name" value="HUPs"/>
    <property type="match status" value="1"/>
</dbReference>
<organism evidence="3 4">
    <name type="scientific">Halobium salinum</name>
    <dbReference type="NCBI Taxonomy" id="1364940"/>
    <lineage>
        <taxon>Archaea</taxon>
        <taxon>Methanobacteriati</taxon>
        <taxon>Methanobacteriota</taxon>
        <taxon>Stenosarchaea group</taxon>
        <taxon>Halobacteria</taxon>
        <taxon>Halobacteriales</taxon>
        <taxon>Haloferacaceae</taxon>
        <taxon>Halobium</taxon>
    </lineage>
</organism>
<sequence>MRNELFGVFGDRADLDRVTTTERFARVVETPRATVGVRDLGYGLPNRTAVYETDDGDGAAVVWGEVVSETGRSTAERLYHRVGAVGRDAFAELNGSYLAFVDRPDDSDPVVVTDPIRSWECFYTDAPGVRVFGSDAARVAKAVSNPAVDGRTVAEVTHFGVAFGDDTAFSELGRVPFDGYLTPESTGELRRFVYDPQPPEAFETGDYAAELAARLERAIERRTGMPGRTGLMLSGGYDSRLLLSESPDVDVGYTMGDPGAGEVAVASRLADQYGVDHETLEVTPRYLDLRPEVIQYTGGVRESLHIHHRGNNVDIDADSMLHGALFDTLFRGFFLPERGVELFGRTFPLSGLDPDPDVPAYFAEKLGCLGGRDPSAVEDCEYLSADSARAFAREVIEPAFEAGYDRCENRHNAVDLLGIKLKPTLAFRTHLADHYVESLVAADSELLEWHLKTPPEHRTDETWLDAIGKLDSELLRHSPPDRPHRSFRLNEIERVVRGALPLVSEFDRPWPDRRELYEQNDLDRKLFPGYDEVHGLPARVKLRMNDLTTWIEFATGEPRCTPDQLLRPPEGEQAVAPRTDGGWSARNGDVDGGVDDANDGPDRRRPDPADGAGSSPRGPVTPSGPTGPTGPSGPSGPSR</sequence>
<reference evidence="3 4" key="1">
    <citation type="journal article" date="2019" name="Int. J. Syst. Evol. Microbiol.">
        <title>The Global Catalogue of Microorganisms (GCM) 10K type strain sequencing project: providing services to taxonomists for standard genome sequencing and annotation.</title>
        <authorList>
            <consortium name="The Broad Institute Genomics Platform"/>
            <consortium name="The Broad Institute Genome Sequencing Center for Infectious Disease"/>
            <person name="Wu L."/>
            <person name="Ma J."/>
        </authorList>
    </citation>
    <scope>NUCLEOTIDE SEQUENCE [LARGE SCALE GENOMIC DNA]</scope>
    <source>
        <strain evidence="3 4">CGMCC 1.12553</strain>
    </source>
</reference>
<gene>
    <name evidence="3" type="ORF">ACFO0N_08225</name>
</gene>
<evidence type="ECO:0000313" key="4">
    <source>
        <dbReference type="Proteomes" id="UP001595921"/>
    </source>
</evidence>
<dbReference type="InterPro" id="IPR029055">
    <property type="entry name" value="Ntn_hydrolases_N"/>
</dbReference>